<organism evidence="1">
    <name type="scientific">Brassica oleracea</name>
    <name type="common">Wild cabbage</name>
    <dbReference type="NCBI Taxonomy" id="3712"/>
    <lineage>
        <taxon>Eukaryota</taxon>
        <taxon>Viridiplantae</taxon>
        <taxon>Streptophyta</taxon>
        <taxon>Embryophyta</taxon>
        <taxon>Tracheophyta</taxon>
        <taxon>Spermatophyta</taxon>
        <taxon>Magnoliopsida</taxon>
        <taxon>eudicotyledons</taxon>
        <taxon>Gunneridae</taxon>
        <taxon>Pentapetalae</taxon>
        <taxon>rosids</taxon>
        <taxon>malvids</taxon>
        <taxon>Brassicales</taxon>
        <taxon>Brassicaceae</taxon>
        <taxon>Brassiceae</taxon>
        <taxon>Brassica</taxon>
    </lineage>
</organism>
<dbReference type="AlphaFoldDB" id="A0A3P6DNU9"/>
<reference evidence="1" key="1">
    <citation type="submission" date="2018-11" db="EMBL/GenBank/DDBJ databases">
        <authorList>
            <consortium name="Genoscope - CEA"/>
            <person name="William W."/>
        </authorList>
    </citation>
    <scope>NUCLEOTIDE SEQUENCE</scope>
</reference>
<accession>A0A3P6DNU9</accession>
<dbReference type="EMBL" id="LR031875">
    <property type="protein sequence ID" value="VDD33063.1"/>
    <property type="molecule type" value="Genomic_DNA"/>
</dbReference>
<gene>
    <name evidence="1" type="ORF">BOLC9T58386H</name>
</gene>
<protein>
    <submittedName>
        <fullName evidence="1">Uncharacterized protein</fullName>
    </submittedName>
</protein>
<name>A0A3P6DNU9_BRAOL</name>
<sequence length="98" mass="11316">MFWIYRDCKMGACSWKMNHSVSNGCTNYSADLPTFAIGGDEKLLMQTFLNVMRNNYLSQKSIWFQVTITSMCAGEEHGVWNSHARHSFSITKIVKQER</sequence>
<evidence type="ECO:0000313" key="1">
    <source>
        <dbReference type="EMBL" id="VDD33063.1"/>
    </source>
</evidence>
<proteinExistence type="predicted"/>